<feature type="region of interest" description="Disordered" evidence="1">
    <location>
        <begin position="430"/>
        <end position="458"/>
    </location>
</feature>
<evidence type="ECO:0000313" key="3">
    <source>
        <dbReference type="Proteomes" id="UP000092666"/>
    </source>
</evidence>
<dbReference type="GO" id="GO:0005811">
    <property type="term" value="C:lipid droplet"/>
    <property type="evidence" value="ECO:0007669"/>
    <property type="project" value="TreeGrafter"/>
</dbReference>
<dbReference type="PANTHER" id="PTHR28153">
    <property type="entry name" value="PROTEIN, PUTATIVE-RELATED"/>
    <property type="match status" value="1"/>
</dbReference>
<proteinExistence type="predicted"/>
<dbReference type="EMBL" id="KV700128">
    <property type="protein sequence ID" value="OCF32798.1"/>
    <property type="molecule type" value="Genomic_DNA"/>
</dbReference>
<name>A0A1B9GP87_9TREE</name>
<dbReference type="AlphaFoldDB" id="A0A1B9GP87"/>
<dbReference type="Pfam" id="PF09804">
    <property type="entry name" value="DENND11"/>
    <property type="match status" value="1"/>
</dbReference>
<dbReference type="Proteomes" id="UP000092666">
    <property type="component" value="Unassembled WGS sequence"/>
</dbReference>
<dbReference type="OrthoDB" id="2152680at2759"/>
<feature type="compositionally biased region" description="Acidic residues" evidence="1">
    <location>
        <begin position="445"/>
        <end position="457"/>
    </location>
</feature>
<evidence type="ECO:0008006" key="4">
    <source>
        <dbReference type="Google" id="ProtNLM"/>
    </source>
</evidence>
<sequence length="555" mass="59801">MSTLQVGAAEFPPLASLFLTHFDDIKGQSVIFYASIPNLPASTIEHTTLPSGLHALDSDLVLFTHHDLPGAGEFRSRLSDEGARGRRMGTLGVVLAGPSTVADLFTLRQPLSNLFDQLESLESSPFAPSSSSAPSSAVSLLAKVWHECRADAPGAEDRVGRVTGKEEIRGVRTLVDGREGGKGTGSANGRGTIQAEHPIAYMPSLLGILGPSIVPIYRAALSGQRIILYSTPPLLPLAAFAWCIWAMSLAPPSTPDAEPNKWLGNVGLMDLSDLKKRKGGWVATTSDAIYRSHHDAYDVFVDLSSISLSSPITSSSITATPTTPIIHSTYHQPKNQSTIITYAFSDLPLYRSLLLLTSSPPTVHAGVSRTGGWWLLAFEILERAWKLCVGVCEFAVGRGRVEETDEGHLRLDEGEEDARLLDDVDVDVEDGEPDLIDSQPRANNDDDDGEAEEDKEDEAIRRGRLILRQLHHNTYHLHHQLRAILASRSDISQTASLKEAEIKQLIGGSVGRWSWAFAGGGSSGGGGSGAEVAFWKDVSRVWGLTSEFESEAGDA</sequence>
<organism evidence="2 3">
    <name type="scientific">Kwoniella heveanensis BCC8398</name>
    <dbReference type="NCBI Taxonomy" id="1296120"/>
    <lineage>
        <taxon>Eukaryota</taxon>
        <taxon>Fungi</taxon>
        <taxon>Dikarya</taxon>
        <taxon>Basidiomycota</taxon>
        <taxon>Agaricomycotina</taxon>
        <taxon>Tremellomycetes</taxon>
        <taxon>Tremellales</taxon>
        <taxon>Cryptococcaceae</taxon>
        <taxon>Kwoniella</taxon>
    </lineage>
</organism>
<evidence type="ECO:0000313" key="2">
    <source>
        <dbReference type="EMBL" id="OCF32798.1"/>
    </source>
</evidence>
<reference evidence="3" key="2">
    <citation type="submission" date="2013-12" db="EMBL/GenBank/DDBJ databases">
        <title>Evolution of pathogenesis and genome organization in the Tremellales.</title>
        <authorList>
            <person name="Cuomo C."/>
            <person name="Litvintseva A."/>
            <person name="Heitman J."/>
            <person name="Chen Y."/>
            <person name="Sun S."/>
            <person name="Springer D."/>
            <person name="Dromer F."/>
            <person name="Young S."/>
            <person name="Zeng Q."/>
            <person name="Chapman S."/>
            <person name="Gujja S."/>
            <person name="Saif S."/>
            <person name="Birren B."/>
        </authorList>
    </citation>
    <scope>NUCLEOTIDE SEQUENCE [LARGE SCALE GENOMIC DNA]</scope>
    <source>
        <strain evidence="3">BCC8398</strain>
    </source>
</reference>
<dbReference type="InterPro" id="IPR018626">
    <property type="entry name" value="LCHN/Anr2"/>
</dbReference>
<dbReference type="STRING" id="1296120.A0A1B9GP87"/>
<dbReference type="InterPro" id="IPR053056">
    <property type="entry name" value="Lipid_Metab_Assoc_Protein"/>
</dbReference>
<keyword evidence="3" id="KW-1185">Reference proteome</keyword>
<reference evidence="2 3" key="1">
    <citation type="submission" date="2013-07" db="EMBL/GenBank/DDBJ databases">
        <title>The Genome Sequence of Cryptococcus heveanensis BCC8398.</title>
        <authorList>
            <consortium name="The Broad Institute Genome Sequencing Platform"/>
            <person name="Cuomo C."/>
            <person name="Litvintseva A."/>
            <person name="Chen Y."/>
            <person name="Heitman J."/>
            <person name="Sun S."/>
            <person name="Springer D."/>
            <person name="Dromer F."/>
            <person name="Young S.K."/>
            <person name="Zeng Q."/>
            <person name="Gargeya S."/>
            <person name="Fitzgerald M."/>
            <person name="Abouelleil A."/>
            <person name="Alvarado L."/>
            <person name="Berlin A.M."/>
            <person name="Chapman S.B."/>
            <person name="Dewar J."/>
            <person name="Goldberg J."/>
            <person name="Griggs A."/>
            <person name="Gujja S."/>
            <person name="Hansen M."/>
            <person name="Howarth C."/>
            <person name="Imamovic A."/>
            <person name="Larimer J."/>
            <person name="McCowan C."/>
            <person name="Murphy C."/>
            <person name="Pearson M."/>
            <person name="Priest M."/>
            <person name="Roberts A."/>
            <person name="Saif S."/>
            <person name="Shea T."/>
            <person name="Sykes S."/>
            <person name="Wortman J."/>
            <person name="Nusbaum C."/>
            <person name="Birren B."/>
        </authorList>
    </citation>
    <scope>NUCLEOTIDE SEQUENCE [LARGE SCALE GENOMIC DNA]</scope>
    <source>
        <strain evidence="2 3">BCC8398</strain>
    </source>
</reference>
<accession>A0A1B9GP87</accession>
<evidence type="ECO:0000256" key="1">
    <source>
        <dbReference type="SAM" id="MobiDB-lite"/>
    </source>
</evidence>
<protein>
    <recommendedName>
        <fullName evidence="4">UDENN domain-containing protein</fullName>
    </recommendedName>
</protein>
<dbReference type="PANTHER" id="PTHR28153:SF1">
    <property type="entry name" value="DUF4484 DOMAIN-CONTAINING PROTEIN"/>
    <property type="match status" value="1"/>
</dbReference>
<gene>
    <name evidence="2" type="ORF">I316_05434</name>
</gene>